<proteinExistence type="inferred from homology"/>
<dbReference type="AlphaFoldDB" id="A0A8J8BDP3"/>
<dbReference type="NCBIfam" id="TIGR01249">
    <property type="entry name" value="pro_imino_pep_1"/>
    <property type="match status" value="1"/>
</dbReference>
<comment type="subcellular location">
    <subcellularLocation>
        <location evidence="2 8">Cytoplasm</location>
    </subcellularLocation>
</comment>
<dbReference type="PRINTS" id="PR00793">
    <property type="entry name" value="PROAMNOPTASE"/>
</dbReference>
<dbReference type="InterPro" id="IPR002410">
    <property type="entry name" value="Peptidase_S33"/>
</dbReference>
<comment type="catalytic activity">
    <reaction evidence="1 8 10">
        <text>Release of N-terminal proline from a peptide.</text>
        <dbReference type="EC" id="3.4.11.5"/>
    </reaction>
</comment>
<evidence type="ECO:0000256" key="2">
    <source>
        <dbReference type="ARBA" id="ARBA00004496"/>
    </source>
</evidence>
<keyword evidence="4 8" id="KW-0031">Aminopeptidase</keyword>
<comment type="caution">
    <text evidence="12">The sequence shown here is derived from an EMBL/GenBank/DDBJ whole genome shotgun (WGS) entry which is preliminary data.</text>
</comment>
<dbReference type="PANTHER" id="PTHR43722">
    <property type="entry name" value="PROLINE IMINOPEPTIDASE"/>
    <property type="match status" value="1"/>
</dbReference>
<dbReference type="InterPro" id="IPR005944">
    <property type="entry name" value="Pro_iminopeptidase"/>
</dbReference>
<dbReference type="PIRSF" id="PIRSF006431">
    <property type="entry name" value="Pept_S33"/>
    <property type="match status" value="1"/>
</dbReference>
<dbReference type="PANTHER" id="PTHR43722:SF1">
    <property type="entry name" value="PROLINE IMINOPEPTIDASE"/>
    <property type="match status" value="1"/>
</dbReference>
<accession>A0A8J8BDP3</accession>
<sequence>MSVPTANTNTDEPDQRGMLDVGDGNLVYWEAWGDPAAKPALLVHGGPGAPLRPGRPRALDPDRFRVVLFHQRGCGRSTPDAGDPSTDLSVNTTEHLLRDMEQLRTHLGIERWLLFGGSWGSTLVLAYAERHPERVSEIIIPSVTTTRRSEVDWLYRGAGRFFPDAWERFRDAVPAAERDGDLLAAYGRLMANPDPRVRAKAANDWLRWEDAVISMEVNGRPGQYSSRSDDAKLAFVRLCAHYFSNAAWLEEGVLLREAHRLKGIPGVLVHGRMDMGCPPDTAWRLAKAWPDAELFIIDDSGHTGSGAFQDALKLAADRFAAR</sequence>
<evidence type="ECO:0000256" key="10">
    <source>
        <dbReference type="RuleBase" id="RU003421"/>
    </source>
</evidence>
<evidence type="ECO:0000256" key="8">
    <source>
        <dbReference type="PIRNR" id="PIRNR006431"/>
    </source>
</evidence>
<gene>
    <name evidence="12" type="primary">pip</name>
    <name evidence="12" type="ORF">KGA66_20710</name>
</gene>
<feature type="domain" description="AB hydrolase-1" evidence="11">
    <location>
        <begin position="41"/>
        <end position="303"/>
    </location>
</feature>
<dbReference type="InterPro" id="IPR000073">
    <property type="entry name" value="AB_hydrolase_1"/>
</dbReference>
<evidence type="ECO:0000313" key="12">
    <source>
        <dbReference type="EMBL" id="MBS2965483.1"/>
    </source>
</evidence>
<dbReference type="GO" id="GO:0005737">
    <property type="term" value="C:cytoplasm"/>
    <property type="evidence" value="ECO:0007669"/>
    <property type="project" value="UniProtKB-SubCell"/>
</dbReference>
<evidence type="ECO:0000259" key="11">
    <source>
        <dbReference type="Pfam" id="PF00561"/>
    </source>
</evidence>
<name>A0A8J8BDP3_9ACTN</name>
<dbReference type="Proteomes" id="UP000677913">
    <property type="component" value="Unassembled WGS sequence"/>
</dbReference>
<evidence type="ECO:0000256" key="6">
    <source>
        <dbReference type="ARBA" id="ARBA00022670"/>
    </source>
</evidence>
<dbReference type="EC" id="3.4.11.5" evidence="8 10"/>
<keyword evidence="5 8" id="KW-0963">Cytoplasm</keyword>
<evidence type="ECO:0000256" key="4">
    <source>
        <dbReference type="ARBA" id="ARBA00022438"/>
    </source>
</evidence>
<dbReference type="GO" id="GO:0006508">
    <property type="term" value="P:proteolysis"/>
    <property type="evidence" value="ECO:0007669"/>
    <property type="project" value="UniProtKB-KW"/>
</dbReference>
<dbReference type="GO" id="GO:0004177">
    <property type="term" value="F:aminopeptidase activity"/>
    <property type="evidence" value="ECO:0007669"/>
    <property type="project" value="UniProtKB-UniRule"/>
</dbReference>
<evidence type="ECO:0000256" key="3">
    <source>
        <dbReference type="ARBA" id="ARBA00010088"/>
    </source>
</evidence>
<comment type="similarity">
    <text evidence="3 8 10">Belongs to the peptidase S33 family.</text>
</comment>
<dbReference type="EMBL" id="JAGSXH010000086">
    <property type="protein sequence ID" value="MBS2965483.1"/>
    <property type="molecule type" value="Genomic_DNA"/>
</dbReference>
<keyword evidence="7 8" id="KW-0378">Hydrolase</keyword>
<feature type="active site" evidence="9">
    <location>
        <position position="274"/>
    </location>
</feature>
<evidence type="ECO:0000256" key="9">
    <source>
        <dbReference type="PIRSR" id="PIRSR006431-1"/>
    </source>
</evidence>
<feature type="active site" description="Nucleophile" evidence="9">
    <location>
        <position position="118"/>
    </location>
</feature>
<keyword evidence="13" id="KW-1185">Reference proteome</keyword>
<protein>
    <recommendedName>
        <fullName evidence="8 10">Proline iminopeptidase</fullName>
        <shortName evidence="8">PIP</shortName>
        <ecNumber evidence="8 10">3.4.11.5</ecNumber>
    </recommendedName>
    <alternativeName>
        <fullName evidence="8">Prolyl aminopeptidase</fullName>
    </alternativeName>
</protein>
<evidence type="ECO:0000256" key="5">
    <source>
        <dbReference type="ARBA" id="ARBA00022490"/>
    </source>
</evidence>
<dbReference type="SUPFAM" id="SSF53474">
    <property type="entry name" value="alpha/beta-Hydrolases"/>
    <property type="match status" value="1"/>
</dbReference>
<evidence type="ECO:0000256" key="7">
    <source>
        <dbReference type="ARBA" id="ARBA00022801"/>
    </source>
</evidence>
<dbReference type="InterPro" id="IPR029058">
    <property type="entry name" value="AB_hydrolase_fold"/>
</dbReference>
<feature type="active site" description="Proton donor" evidence="9">
    <location>
        <position position="302"/>
    </location>
</feature>
<evidence type="ECO:0000313" key="13">
    <source>
        <dbReference type="Proteomes" id="UP000677913"/>
    </source>
</evidence>
<keyword evidence="6 8" id="KW-0645">Protease</keyword>
<reference evidence="12" key="1">
    <citation type="submission" date="2021-04" db="EMBL/GenBank/DDBJ databases">
        <title>Genome based classification of Actinospica acidithermotolerans sp. nov., an actinobacterium isolated from an Indonesian hot spring.</title>
        <authorList>
            <person name="Kusuma A.B."/>
            <person name="Putra K.E."/>
            <person name="Nafisah S."/>
            <person name="Loh J."/>
            <person name="Nouioui I."/>
            <person name="Goodfellow M."/>
        </authorList>
    </citation>
    <scope>NUCLEOTIDE SEQUENCE</scope>
    <source>
        <strain evidence="12">DSM 45618</strain>
    </source>
</reference>
<evidence type="ECO:0000256" key="1">
    <source>
        <dbReference type="ARBA" id="ARBA00001585"/>
    </source>
</evidence>
<dbReference type="Pfam" id="PF00561">
    <property type="entry name" value="Abhydrolase_1"/>
    <property type="match status" value="1"/>
</dbReference>
<dbReference type="RefSeq" id="WP_211469840.1">
    <property type="nucleotide sequence ID" value="NZ_JAGSXH010000086.1"/>
</dbReference>
<organism evidence="12 13">
    <name type="scientific">Actinocrinis puniceicyclus</name>
    <dbReference type="NCBI Taxonomy" id="977794"/>
    <lineage>
        <taxon>Bacteria</taxon>
        <taxon>Bacillati</taxon>
        <taxon>Actinomycetota</taxon>
        <taxon>Actinomycetes</taxon>
        <taxon>Catenulisporales</taxon>
        <taxon>Actinospicaceae</taxon>
        <taxon>Actinocrinis</taxon>
    </lineage>
</organism>
<dbReference type="Gene3D" id="3.40.50.1820">
    <property type="entry name" value="alpha/beta hydrolase"/>
    <property type="match status" value="1"/>
</dbReference>